<gene>
    <name evidence="2" type="ORF">AAAU18_14030</name>
</gene>
<accession>A0ABV1IDK0</accession>
<dbReference type="InterPro" id="IPR026906">
    <property type="entry name" value="LRR_5"/>
</dbReference>
<sequence length="645" mass="70595">MKKELKRRIITVIVGAVIMCMVSLVPEMVQAYASTNAVSEDAGIRAEYNGDSGVLTLDVSTNKAMIDFGLEDKKPWTNFNVIKVVVKPGVTHIGNNAFSGCTNLESVVIEGDEPLTIGRRAFYGCTSLKSVEFSKGTLSVGAYAFARCSSLKNVDMSGSQIYELGQFAFGECYSITDLKLSEYTKNLGDYCFQGCNRIKNIDIPDNLSSVGNCAFAGCELLEHLDFSERLTKLGDFCFIGCKNLQYVRLLRRPADADFGTGLFKEGNPTGTYLYTYEAGNNIYTPDSDENVIIRRAYRFDENSMNVSIPAKSYSYTGKPIKPVIKVTDNDGSVVNADAYDVTYSNNKNVGTAVIKITGKNENIGTLTMKFSIVQAACKLSVKKDGKQAASTYTLLLNSRGTASMTLAATTSGNEKIRYTSSNENVLKVNDRGVITVTKTGTAKITICANNKTKSNYKPCSKTITVKVRKPQSIQVKSKKTQYNYKKGVKRSIGASAKGGVRLTYSSSNPKVISVANNGKITIKGVGKAIVTIKAGDNGVYEQKVRKITYYVRPVMSSVSIAHNSKTLKVTVNNPTPNSKVIVKVYESSKMKKLYGKPHIKTVKKGKKVVITVNVSKYSRYYPVIYVKKNGVESQKVTNSRGDIRK</sequence>
<comment type="caution">
    <text evidence="2">The sequence shown here is derived from an EMBL/GenBank/DDBJ whole genome shotgun (WGS) entry which is preliminary data.</text>
</comment>
<dbReference type="InterPro" id="IPR032675">
    <property type="entry name" value="LRR_dom_sf"/>
</dbReference>
<dbReference type="PANTHER" id="PTHR45661">
    <property type="entry name" value="SURFACE ANTIGEN"/>
    <property type="match status" value="1"/>
</dbReference>
<feature type="domain" description="BIG2" evidence="1">
    <location>
        <begin position="469"/>
        <end position="544"/>
    </location>
</feature>
<dbReference type="Gene3D" id="2.60.40.1080">
    <property type="match status" value="2"/>
</dbReference>
<reference evidence="2 3" key="1">
    <citation type="submission" date="2024-04" db="EMBL/GenBank/DDBJ databases">
        <title>Human intestinal bacterial collection.</title>
        <authorList>
            <person name="Pauvert C."/>
            <person name="Hitch T.C.A."/>
            <person name="Clavel T."/>
        </authorList>
    </citation>
    <scope>NUCLEOTIDE SEQUENCE [LARGE SCALE GENOMIC DNA]</scope>
    <source>
        <strain evidence="2 3">CLA-AA-H181</strain>
    </source>
</reference>
<dbReference type="InterPro" id="IPR003343">
    <property type="entry name" value="Big_2"/>
</dbReference>
<dbReference type="Gene3D" id="3.40.50.12480">
    <property type="match status" value="1"/>
</dbReference>
<feature type="domain" description="BIG2" evidence="1">
    <location>
        <begin position="382"/>
        <end position="458"/>
    </location>
</feature>
<dbReference type="Gene3D" id="3.80.10.10">
    <property type="entry name" value="Ribonuclease Inhibitor"/>
    <property type="match status" value="2"/>
</dbReference>
<dbReference type="InterPro" id="IPR053139">
    <property type="entry name" value="Surface_bspA-like"/>
</dbReference>
<proteinExistence type="predicted"/>
<name>A0ABV1IDK0_9FIRM</name>
<evidence type="ECO:0000313" key="3">
    <source>
        <dbReference type="Proteomes" id="UP001494672"/>
    </source>
</evidence>
<dbReference type="SMART" id="SM00635">
    <property type="entry name" value="BID_2"/>
    <property type="match status" value="2"/>
</dbReference>
<dbReference type="RefSeq" id="WP_055273960.1">
    <property type="nucleotide sequence ID" value="NZ_JBBNGJ010000019.1"/>
</dbReference>
<dbReference type="InterPro" id="IPR008964">
    <property type="entry name" value="Invasin/intimin_cell_adhesion"/>
</dbReference>
<dbReference type="Pfam" id="PF13306">
    <property type="entry name" value="LRR_5"/>
    <property type="match status" value="1"/>
</dbReference>
<dbReference type="Proteomes" id="UP001494672">
    <property type="component" value="Unassembled WGS sequence"/>
</dbReference>
<dbReference type="SUPFAM" id="SSF52058">
    <property type="entry name" value="L domain-like"/>
    <property type="match status" value="1"/>
</dbReference>
<evidence type="ECO:0000313" key="2">
    <source>
        <dbReference type="EMBL" id="MEQ2594014.1"/>
    </source>
</evidence>
<keyword evidence="3" id="KW-1185">Reference proteome</keyword>
<organism evidence="2 3">
    <name type="scientific">Coprococcus aceti</name>
    <dbReference type="NCBI Taxonomy" id="2981786"/>
    <lineage>
        <taxon>Bacteria</taxon>
        <taxon>Bacillati</taxon>
        <taxon>Bacillota</taxon>
        <taxon>Clostridia</taxon>
        <taxon>Lachnospirales</taxon>
        <taxon>Lachnospiraceae</taxon>
        <taxon>Coprococcus</taxon>
    </lineage>
</organism>
<dbReference type="SUPFAM" id="SSF49373">
    <property type="entry name" value="Invasin/intimin cell-adhesion fragments"/>
    <property type="match status" value="2"/>
</dbReference>
<protein>
    <submittedName>
        <fullName evidence="2">Leucine-rich repeat domain-containing protein</fullName>
    </submittedName>
</protein>
<dbReference type="EMBL" id="JBBNGJ010000019">
    <property type="protein sequence ID" value="MEQ2594014.1"/>
    <property type="molecule type" value="Genomic_DNA"/>
</dbReference>
<evidence type="ECO:0000259" key="1">
    <source>
        <dbReference type="SMART" id="SM00635"/>
    </source>
</evidence>
<dbReference type="PANTHER" id="PTHR45661:SF3">
    <property type="entry name" value="IG-LIKE DOMAIN-CONTAINING PROTEIN"/>
    <property type="match status" value="1"/>
</dbReference>